<sequence>MPFMASVICSTEWRSRFRFARRSAMGSIASAFGRGRMGALLCSFVRVETVPDDHPRVNRPVYRSPSGGAGAGDSAVQGREHSAAPVSPWRWEAGRRGERWWGVAVFVEQYGVLRWSAVIAFCLAAALVVARLGQGRLWVSADRESDAAHLVMCLVMLGMLVFPTAVDPHAVRGVLTAMVVVYTLVLGERMLRWRSGIADVDGRGGPAGAFVYHVVAAAAMLYAMSGHGSHGHAMSGHGGPAPEPMLALAALFAADASLMVVPWLRHRLPRVFPHPMGSAGTLAVVPHVVMDLGTAYMLLAVAVA</sequence>
<keyword evidence="2" id="KW-0472">Membrane</keyword>
<evidence type="ECO:0000313" key="3">
    <source>
        <dbReference type="EMBL" id="MVU77039.1"/>
    </source>
</evidence>
<feature type="transmembrane region" description="Helical" evidence="2">
    <location>
        <begin position="112"/>
        <end position="133"/>
    </location>
</feature>
<dbReference type="EMBL" id="WRPP01000001">
    <property type="protein sequence ID" value="MVU77039.1"/>
    <property type="molecule type" value="Genomic_DNA"/>
</dbReference>
<gene>
    <name evidence="3" type="ORF">GPX89_07230</name>
</gene>
<feature type="transmembrane region" description="Helical" evidence="2">
    <location>
        <begin position="207"/>
        <end position="225"/>
    </location>
</feature>
<feature type="transmembrane region" description="Helical" evidence="2">
    <location>
        <begin position="245"/>
        <end position="264"/>
    </location>
</feature>
<feature type="transmembrane region" description="Helical" evidence="2">
    <location>
        <begin position="145"/>
        <end position="163"/>
    </location>
</feature>
<evidence type="ECO:0000256" key="2">
    <source>
        <dbReference type="SAM" id="Phobius"/>
    </source>
</evidence>
<keyword evidence="4" id="KW-1185">Reference proteome</keyword>
<evidence type="ECO:0000256" key="1">
    <source>
        <dbReference type="SAM" id="MobiDB-lite"/>
    </source>
</evidence>
<comment type="caution">
    <text evidence="3">The sequence shown here is derived from an EMBL/GenBank/DDBJ whole genome shotgun (WGS) entry which is preliminary data.</text>
</comment>
<proteinExistence type="predicted"/>
<dbReference type="Proteomes" id="UP000466794">
    <property type="component" value="Unassembled WGS sequence"/>
</dbReference>
<feature type="region of interest" description="Disordered" evidence="1">
    <location>
        <begin position="56"/>
        <end position="81"/>
    </location>
</feature>
<name>A0A7K1US99_9NOCA</name>
<keyword evidence="2" id="KW-1133">Transmembrane helix</keyword>
<accession>A0A7K1US99</accession>
<reference evidence="3 4" key="1">
    <citation type="submission" date="2019-12" db="EMBL/GenBank/DDBJ databases">
        <title>Nocardia sp. nov. ET3-3 isolated from soil.</title>
        <authorList>
            <person name="Kanchanasin P."/>
            <person name="Tanasupawat S."/>
            <person name="Yuki M."/>
            <person name="Kudo T."/>
        </authorList>
    </citation>
    <scope>NUCLEOTIDE SEQUENCE [LARGE SCALE GENOMIC DNA]</scope>
    <source>
        <strain evidence="3 4">ET3-3</strain>
    </source>
</reference>
<feature type="transmembrane region" description="Helical" evidence="2">
    <location>
        <begin position="276"/>
        <end position="303"/>
    </location>
</feature>
<evidence type="ECO:0000313" key="4">
    <source>
        <dbReference type="Proteomes" id="UP000466794"/>
    </source>
</evidence>
<dbReference type="InterPro" id="IPR033458">
    <property type="entry name" value="DUF5134"/>
</dbReference>
<dbReference type="AlphaFoldDB" id="A0A7K1US99"/>
<dbReference type="Pfam" id="PF17197">
    <property type="entry name" value="DUF5134"/>
    <property type="match status" value="1"/>
</dbReference>
<keyword evidence="2" id="KW-0812">Transmembrane</keyword>
<protein>
    <submittedName>
        <fullName evidence="3">DUF5134 domain-containing protein</fullName>
    </submittedName>
</protein>
<organism evidence="3 4">
    <name type="scientific">Nocardia terrae</name>
    <dbReference type="NCBI Taxonomy" id="2675851"/>
    <lineage>
        <taxon>Bacteria</taxon>
        <taxon>Bacillati</taxon>
        <taxon>Actinomycetota</taxon>
        <taxon>Actinomycetes</taxon>
        <taxon>Mycobacteriales</taxon>
        <taxon>Nocardiaceae</taxon>
        <taxon>Nocardia</taxon>
    </lineage>
</organism>
<feature type="transmembrane region" description="Helical" evidence="2">
    <location>
        <begin position="169"/>
        <end position="187"/>
    </location>
</feature>